<dbReference type="EMBL" id="HG917868">
    <property type="protein sequence ID" value="CDM69787.1"/>
    <property type="molecule type" value="Genomic_DNA"/>
</dbReference>
<dbReference type="RefSeq" id="WP_044039575.1">
    <property type="nucleotide sequence ID" value="NZ_HG917868.1"/>
</dbReference>
<dbReference type="STRING" id="1216932.CM240_2670"/>
<feature type="domain" description="HD-GYP" evidence="1">
    <location>
        <begin position="104"/>
        <end position="300"/>
    </location>
</feature>
<dbReference type="InterPro" id="IPR037522">
    <property type="entry name" value="HD_GYP_dom"/>
</dbReference>
<dbReference type="Pfam" id="PF13487">
    <property type="entry name" value="HD_5"/>
    <property type="match status" value="1"/>
</dbReference>
<proteinExistence type="predicted"/>
<dbReference type="PROSITE" id="PS51832">
    <property type="entry name" value="HD_GYP"/>
    <property type="match status" value="1"/>
</dbReference>
<dbReference type="CDD" id="cd00077">
    <property type="entry name" value="HDc"/>
    <property type="match status" value="1"/>
</dbReference>
<accession>W6S607</accession>
<dbReference type="OrthoDB" id="9804747at2"/>
<dbReference type="Gene3D" id="1.10.3210.10">
    <property type="entry name" value="Hypothetical protein af1432"/>
    <property type="match status" value="1"/>
</dbReference>
<dbReference type="PANTHER" id="PTHR43155:SF2">
    <property type="entry name" value="CYCLIC DI-GMP PHOSPHODIESTERASE PA4108"/>
    <property type="match status" value="1"/>
</dbReference>
<organism evidence="2 3">
    <name type="scientific">Clostridium bornimense</name>
    <dbReference type="NCBI Taxonomy" id="1216932"/>
    <lineage>
        <taxon>Bacteria</taxon>
        <taxon>Bacillati</taxon>
        <taxon>Bacillota</taxon>
        <taxon>Clostridia</taxon>
        <taxon>Eubacteriales</taxon>
        <taxon>Clostridiaceae</taxon>
        <taxon>Clostridium</taxon>
    </lineage>
</organism>
<dbReference type="PANTHER" id="PTHR43155">
    <property type="entry name" value="CYCLIC DI-GMP PHOSPHODIESTERASE PA4108-RELATED"/>
    <property type="match status" value="1"/>
</dbReference>
<sequence>MEMIFVKNLKGGEILAKTIFNTSGSLLINAGTTITTKLISLLESNNIFFVFILANDPYAVPKDKIMEDLKNKAIDHLPEIFTSILSCDQTNEDYLINIVDELSEHIFYSPEITTTLFQVQQFDNYTYLHCVDTGIMAMYLGTAMGYSKNQVKDLGLAGFLHDIGKLDIPNNILNKPGRLTSSEYKIMQTHAEKTNKILNSTNIFSKEVIDGASQHHEHYDGSGYPNGLSGNNISEFGRILALCDVFTAISSNRCYREKFNANEAYEFILANRGILFDPKIVDIFKETFSIYPIGCYVRLSNELEGYVIKQNPGFADRPILKILYDKNKKIRLEKPYEFDLLKNINVTIQEVVMNK</sequence>
<keyword evidence="3" id="KW-1185">Reference proteome</keyword>
<dbReference type="SMART" id="SM00471">
    <property type="entry name" value="HDc"/>
    <property type="match status" value="1"/>
</dbReference>
<protein>
    <recommendedName>
        <fullName evidence="1">HD-GYP domain-containing protein</fullName>
    </recommendedName>
</protein>
<dbReference type="eggNOG" id="COG2206">
    <property type="taxonomic scope" value="Bacteria"/>
</dbReference>
<dbReference type="AlphaFoldDB" id="W6S607"/>
<dbReference type="InterPro" id="IPR003607">
    <property type="entry name" value="HD/PDEase_dom"/>
</dbReference>
<evidence type="ECO:0000313" key="3">
    <source>
        <dbReference type="Proteomes" id="UP000019426"/>
    </source>
</evidence>
<dbReference type="Proteomes" id="UP000019426">
    <property type="component" value="Chromosome M2/40_rep1"/>
</dbReference>
<dbReference type="HOGENOM" id="CLU_000445_92_1_9"/>
<name>W6S607_9CLOT</name>
<reference evidence="2 3" key="1">
    <citation type="submission" date="2013-11" db="EMBL/GenBank/DDBJ databases">
        <title>Complete genome sequence of Clostridum sp. M2/40.</title>
        <authorList>
            <person name="Wibberg D."/>
            <person name="Puehler A."/>
            <person name="Schlueter A."/>
        </authorList>
    </citation>
    <scope>NUCLEOTIDE SEQUENCE [LARGE SCALE GENOMIC DNA]</scope>
    <source>
        <strain evidence="3">M2/40</strain>
    </source>
</reference>
<dbReference type="SUPFAM" id="SSF109604">
    <property type="entry name" value="HD-domain/PDEase-like"/>
    <property type="match status" value="1"/>
</dbReference>
<evidence type="ECO:0000313" key="2">
    <source>
        <dbReference type="EMBL" id="CDM69787.1"/>
    </source>
</evidence>
<dbReference type="KEGG" id="clt:CM240_2670"/>
<dbReference type="PATRIC" id="fig|1216932.3.peg.2631"/>
<evidence type="ECO:0000259" key="1">
    <source>
        <dbReference type="PROSITE" id="PS51832"/>
    </source>
</evidence>
<gene>
    <name evidence="2" type="ORF">CM240_2670</name>
</gene>